<dbReference type="CDD" id="cd01948">
    <property type="entry name" value="EAL"/>
    <property type="match status" value="1"/>
</dbReference>
<dbReference type="Pfam" id="PF00989">
    <property type="entry name" value="PAS"/>
    <property type="match status" value="1"/>
</dbReference>
<dbReference type="FunFam" id="3.20.20.450:FF:000001">
    <property type="entry name" value="Cyclic di-GMP phosphodiesterase yahA"/>
    <property type="match status" value="1"/>
</dbReference>
<dbReference type="SMART" id="SM00091">
    <property type="entry name" value="PAS"/>
    <property type="match status" value="1"/>
</dbReference>
<dbReference type="SUPFAM" id="SSF141868">
    <property type="entry name" value="EAL domain-like"/>
    <property type="match status" value="1"/>
</dbReference>
<evidence type="ECO:0000313" key="5">
    <source>
        <dbReference type="EMBL" id="MCH6266805.1"/>
    </source>
</evidence>
<feature type="domain" description="GGDEF" evidence="3">
    <location>
        <begin position="333"/>
        <end position="465"/>
    </location>
</feature>
<dbReference type="InterPro" id="IPR035919">
    <property type="entry name" value="EAL_sf"/>
</dbReference>
<proteinExistence type="predicted"/>
<name>A0A942SUX0_9BACI</name>
<dbReference type="SMART" id="SM00065">
    <property type="entry name" value="GAF"/>
    <property type="match status" value="1"/>
</dbReference>
<comment type="caution">
    <text evidence="4">The sequence shown here is derived from an EMBL/GenBank/DDBJ whole genome shotgun (WGS) entry which is preliminary data.</text>
</comment>
<dbReference type="PROSITE" id="PS50887">
    <property type="entry name" value="GGDEF"/>
    <property type="match status" value="1"/>
</dbReference>
<dbReference type="NCBIfam" id="TIGR00229">
    <property type="entry name" value="sensory_box"/>
    <property type="match status" value="1"/>
</dbReference>
<evidence type="ECO:0000313" key="6">
    <source>
        <dbReference type="Proteomes" id="UP000677265"/>
    </source>
</evidence>
<accession>A0A942SUX0</accession>
<dbReference type="InterPro" id="IPR013767">
    <property type="entry name" value="PAS_fold"/>
</dbReference>
<dbReference type="Pfam" id="PF00563">
    <property type="entry name" value="EAL"/>
    <property type="match status" value="1"/>
</dbReference>
<dbReference type="PROSITE" id="PS50883">
    <property type="entry name" value="EAL"/>
    <property type="match status" value="1"/>
</dbReference>
<feature type="domain" description="PAS" evidence="1">
    <location>
        <begin position="11"/>
        <end position="81"/>
    </location>
</feature>
<dbReference type="Gene3D" id="3.30.450.40">
    <property type="match status" value="1"/>
</dbReference>
<dbReference type="NCBIfam" id="TIGR00254">
    <property type="entry name" value="GGDEF"/>
    <property type="match status" value="1"/>
</dbReference>
<dbReference type="CDD" id="cd01949">
    <property type="entry name" value="GGDEF"/>
    <property type="match status" value="1"/>
</dbReference>
<dbReference type="FunFam" id="3.30.70.270:FF:000001">
    <property type="entry name" value="Diguanylate cyclase domain protein"/>
    <property type="match status" value="1"/>
</dbReference>
<dbReference type="InterPro" id="IPR003018">
    <property type="entry name" value="GAF"/>
</dbReference>
<dbReference type="SMART" id="SM00052">
    <property type="entry name" value="EAL"/>
    <property type="match status" value="1"/>
</dbReference>
<dbReference type="SUPFAM" id="SSF55781">
    <property type="entry name" value="GAF domain-like"/>
    <property type="match status" value="1"/>
</dbReference>
<dbReference type="PANTHER" id="PTHR44757">
    <property type="entry name" value="DIGUANYLATE CYCLASE DGCP"/>
    <property type="match status" value="1"/>
</dbReference>
<dbReference type="EMBL" id="JAGYPE020000025">
    <property type="protein sequence ID" value="MCH6266805.1"/>
    <property type="molecule type" value="Genomic_DNA"/>
</dbReference>
<dbReference type="Pfam" id="PF13185">
    <property type="entry name" value="GAF_2"/>
    <property type="match status" value="1"/>
</dbReference>
<dbReference type="RefSeq" id="WP_213140288.1">
    <property type="nucleotide sequence ID" value="NZ_JAGYPE020000025.1"/>
</dbReference>
<dbReference type="InterPro" id="IPR012226">
    <property type="entry name" value="Diguanyl_cyclase/Pdiesterase"/>
</dbReference>
<dbReference type="AlphaFoldDB" id="A0A942SUX0"/>
<dbReference type="Gene3D" id="3.30.70.270">
    <property type="match status" value="1"/>
</dbReference>
<dbReference type="InterPro" id="IPR001633">
    <property type="entry name" value="EAL_dom"/>
</dbReference>
<protein>
    <submittedName>
        <fullName evidence="4">EAL domain-containing protein</fullName>
    </submittedName>
</protein>
<dbReference type="InterPro" id="IPR000014">
    <property type="entry name" value="PAS"/>
</dbReference>
<gene>
    <name evidence="5" type="ORF">KHB02_014850</name>
    <name evidence="4" type="ORF">KHB02_02685</name>
</gene>
<dbReference type="Proteomes" id="UP000677265">
    <property type="component" value="Unassembled WGS sequence"/>
</dbReference>
<dbReference type="Gene3D" id="3.20.20.450">
    <property type="entry name" value="EAL domain"/>
    <property type="match status" value="1"/>
</dbReference>
<dbReference type="SUPFAM" id="SSF55073">
    <property type="entry name" value="Nucleotide cyclase"/>
    <property type="match status" value="1"/>
</dbReference>
<sequence length="731" mass="82978">MDNILLESSSLFEIYRTLFENHHAPGYALDEYGDFILFNDAAVEMTGYSKAEALQMSFIQIIDEDCINHVIQLFNNILNGKRETFNVRIRHKKGHSIELVLIGVPIIHDGKIAGIVGMARGITEKSKFEILLNGQNKVLEMVAIGSPFKEVLNEIIYLVEEVSHGGICSILLVDENKSMLIHGAAPNLPAEYIEEINKVPIGPVCRRCGSESYFKQNVVVTDIATDPLWHGFKEVALMNGLRACLSSHVLDNQQNVLGVFGMYYNHPFKPSPRDLKILEKATHLISLVIQHYRTEEKFQYLVYHDEVTGLPNQRLFNEKVNFAIELYKKDNTKMFGVLLVDLDRFKVINDSLGHNIGDKLLIEVAKRLRNCLHGKDTVSRKGGDEFTILVENVSKHEVRLIAQRILSIFSKSFFIEGHEVFVTPSIGISVYPSDGKNSDELIRKADSAMYQAKKEGRNNFQFFDTTLDIKAHSILELENELRKALDRNEFILHYQPIMDLSRNQFSGVETLIRWEHPFMGRVPPDKFIPIAEETGIIVPIGEWILRTACQQLISWEKRGCYVPNISVNISIRQFYQPQLVSMISNILSETGVAPERLTIEITESMTMDVKSASKILFDLKSLGVNISIDDFGTGYSSLSYLKTFPIDFLKVDQSFIRDIEKGKDDKNIVTTIVSMGHNLGLSVIAEGVETEEQLKFIRQLRCSKAQGYLFSKPLTEQDLIQFLKKSSVYLV</sequence>
<dbReference type="InterPro" id="IPR029016">
    <property type="entry name" value="GAF-like_dom_sf"/>
</dbReference>
<dbReference type="InterPro" id="IPR035965">
    <property type="entry name" value="PAS-like_dom_sf"/>
</dbReference>
<organism evidence="4">
    <name type="scientific">Neobacillus citreus</name>
    <dbReference type="NCBI Taxonomy" id="2833578"/>
    <lineage>
        <taxon>Bacteria</taxon>
        <taxon>Bacillati</taxon>
        <taxon>Bacillota</taxon>
        <taxon>Bacilli</taxon>
        <taxon>Bacillales</taxon>
        <taxon>Bacillaceae</taxon>
        <taxon>Neobacillus</taxon>
    </lineage>
</organism>
<dbReference type="SMART" id="SM00267">
    <property type="entry name" value="GGDEF"/>
    <property type="match status" value="1"/>
</dbReference>
<dbReference type="Pfam" id="PF00990">
    <property type="entry name" value="GGDEF"/>
    <property type="match status" value="1"/>
</dbReference>
<reference evidence="4" key="1">
    <citation type="submission" date="2021-05" db="EMBL/GenBank/DDBJ databases">
        <title>Novel Bacillus species.</title>
        <authorList>
            <person name="Liu G."/>
        </authorList>
    </citation>
    <scope>NUCLEOTIDE SEQUENCE</scope>
    <source>
        <strain evidence="4 6">FJAT-50051</strain>
    </source>
</reference>
<dbReference type="Gene3D" id="3.30.450.20">
    <property type="entry name" value="PAS domain"/>
    <property type="match status" value="1"/>
</dbReference>
<dbReference type="GO" id="GO:0006355">
    <property type="term" value="P:regulation of DNA-templated transcription"/>
    <property type="evidence" value="ECO:0007669"/>
    <property type="project" value="InterPro"/>
</dbReference>
<feature type="domain" description="EAL" evidence="2">
    <location>
        <begin position="474"/>
        <end position="727"/>
    </location>
</feature>
<dbReference type="CDD" id="cd00130">
    <property type="entry name" value="PAS"/>
    <property type="match status" value="1"/>
</dbReference>
<dbReference type="PIRSF" id="PIRSF005925">
    <property type="entry name" value="Dos"/>
    <property type="match status" value="1"/>
</dbReference>
<dbReference type="InterPro" id="IPR052155">
    <property type="entry name" value="Biofilm_reg_signaling"/>
</dbReference>
<keyword evidence="6" id="KW-1185">Reference proteome</keyword>
<dbReference type="PROSITE" id="PS50112">
    <property type="entry name" value="PAS"/>
    <property type="match status" value="1"/>
</dbReference>
<dbReference type="PANTHER" id="PTHR44757:SF2">
    <property type="entry name" value="BIOFILM ARCHITECTURE MAINTENANCE PROTEIN MBAA"/>
    <property type="match status" value="1"/>
</dbReference>
<evidence type="ECO:0000259" key="2">
    <source>
        <dbReference type="PROSITE" id="PS50883"/>
    </source>
</evidence>
<evidence type="ECO:0000259" key="1">
    <source>
        <dbReference type="PROSITE" id="PS50112"/>
    </source>
</evidence>
<dbReference type="EMBL" id="JAGYPE010000001">
    <property type="protein sequence ID" value="MBS4180290.1"/>
    <property type="molecule type" value="Genomic_DNA"/>
</dbReference>
<dbReference type="InterPro" id="IPR000160">
    <property type="entry name" value="GGDEF_dom"/>
</dbReference>
<evidence type="ECO:0000259" key="3">
    <source>
        <dbReference type="PROSITE" id="PS50887"/>
    </source>
</evidence>
<dbReference type="InterPro" id="IPR029787">
    <property type="entry name" value="Nucleotide_cyclase"/>
</dbReference>
<dbReference type="SUPFAM" id="SSF55785">
    <property type="entry name" value="PYP-like sensor domain (PAS domain)"/>
    <property type="match status" value="1"/>
</dbReference>
<evidence type="ECO:0000313" key="4">
    <source>
        <dbReference type="EMBL" id="MBS4180290.1"/>
    </source>
</evidence>
<dbReference type="InterPro" id="IPR043128">
    <property type="entry name" value="Rev_trsase/Diguanyl_cyclase"/>
</dbReference>